<dbReference type="EMBL" id="VSWD01000012">
    <property type="protein sequence ID" value="KAK3085707.1"/>
    <property type="molecule type" value="Genomic_DNA"/>
</dbReference>
<sequence length="366" mass="42863">MRIPCERRHETLQRYQNIQTATLNTADMSITNPSHAVQDENVTFRESCGTFPKSLEENLKIVTDYRFNVPLDYQRFLKLDVDGIENLKKRILGKTIPVIATAVSSNHFREIQSLIENIHENVMKTFDMKFILYDIGLTEPEAKIIQKNCRCDYRKFPFHKFPDHVRILRGYTWKPIIIQLVLIEYDFIMWVDASIRFHGNVLDSLFKEAYETEIKILPGGGSIADRTYGFTFNALGEDPCFFRRKEYSASCILIRRTNFTLHGILKPWVSCALQYGCMTSDNVEKIIDCRRNGLLSDVPLHRCHRFDQSVISILLTRLFNDNNDFLLIKYKEYLSKKRRLTSDYLEKLYYSDLSERKSNEASLTDS</sequence>
<evidence type="ECO:0000313" key="2">
    <source>
        <dbReference type="Proteomes" id="UP001186944"/>
    </source>
</evidence>
<dbReference type="InterPro" id="IPR029044">
    <property type="entry name" value="Nucleotide-diphossugar_trans"/>
</dbReference>
<evidence type="ECO:0000313" key="1">
    <source>
        <dbReference type="EMBL" id="KAK3085707.1"/>
    </source>
</evidence>
<protein>
    <submittedName>
        <fullName evidence="1">Uncharacterized protein</fullName>
    </submittedName>
</protein>
<proteinExistence type="predicted"/>
<name>A0AA89BNU8_PINIB</name>
<comment type="caution">
    <text evidence="1">The sequence shown here is derived from an EMBL/GenBank/DDBJ whole genome shotgun (WGS) entry which is preliminary data.</text>
</comment>
<reference evidence="1" key="1">
    <citation type="submission" date="2019-08" db="EMBL/GenBank/DDBJ databases">
        <title>The improved chromosome-level genome for the pearl oyster Pinctada fucata martensii using PacBio sequencing and Hi-C.</title>
        <authorList>
            <person name="Zheng Z."/>
        </authorList>
    </citation>
    <scope>NUCLEOTIDE SEQUENCE</scope>
    <source>
        <strain evidence="1">ZZ-2019</strain>
        <tissue evidence="1">Adductor muscle</tissue>
    </source>
</reference>
<accession>A0AA89BNU8</accession>
<dbReference type="Proteomes" id="UP001186944">
    <property type="component" value="Unassembled WGS sequence"/>
</dbReference>
<dbReference type="Pfam" id="PF07801">
    <property type="entry name" value="DUF1647"/>
    <property type="match status" value="1"/>
</dbReference>
<dbReference type="PANTHER" id="PTHR31389">
    <property type="entry name" value="LD39211P"/>
    <property type="match status" value="1"/>
</dbReference>
<dbReference type="PANTHER" id="PTHR31389:SF4">
    <property type="entry name" value="LD39211P"/>
    <property type="match status" value="1"/>
</dbReference>
<dbReference type="InterPro" id="IPR012444">
    <property type="entry name" value="DUF1647"/>
</dbReference>
<keyword evidence="2" id="KW-1185">Reference proteome</keyword>
<dbReference type="SUPFAM" id="SSF53448">
    <property type="entry name" value="Nucleotide-diphospho-sugar transferases"/>
    <property type="match status" value="1"/>
</dbReference>
<dbReference type="AlphaFoldDB" id="A0AA89BNU8"/>
<organism evidence="1 2">
    <name type="scientific">Pinctada imbricata</name>
    <name type="common">Atlantic pearl-oyster</name>
    <name type="synonym">Pinctada martensii</name>
    <dbReference type="NCBI Taxonomy" id="66713"/>
    <lineage>
        <taxon>Eukaryota</taxon>
        <taxon>Metazoa</taxon>
        <taxon>Spiralia</taxon>
        <taxon>Lophotrochozoa</taxon>
        <taxon>Mollusca</taxon>
        <taxon>Bivalvia</taxon>
        <taxon>Autobranchia</taxon>
        <taxon>Pteriomorphia</taxon>
        <taxon>Pterioida</taxon>
        <taxon>Pterioidea</taxon>
        <taxon>Pteriidae</taxon>
        <taxon>Pinctada</taxon>
    </lineage>
</organism>
<gene>
    <name evidence="1" type="ORF">FSP39_007599</name>
</gene>